<reference evidence="1 2" key="1">
    <citation type="submission" date="2016-10" db="EMBL/GenBank/DDBJ databases">
        <authorList>
            <person name="de Groot N.N."/>
        </authorList>
    </citation>
    <scope>NUCLEOTIDE SEQUENCE [LARGE SCALE GENOMIC DNA]</scope>
    <source>
        <strain evidence="1 2">DSM 13305</strain>
    </source>
</reference>
<evidence type="ECO:0000313" key="2">
    <source>
        <dbReference type="Proteomes" id="UP000198847"/>
    </source>
</evidence>
<organism evidence="1 2">
    <name type="scientific">Propionispora vibrioides</name>
    <dbReference type="NCBI Taxonomy" id="112903"/>
    <lineage>
        <taxon>Bacteria</taxon>
        <taxon>Bacillati</taxon>
        <taxon>Bacillota</taxon>
        <taxon>Negativicutes</taxon>
        <taxon>Selenomonadales</taxon>
        <taxon>Sporomusaceae</taxon>
        <taxon>Propionispora</taxon>
    </lineage>
</organism>
<name>A0A1H8WVT7_9FIRM</name>
<keyword evidence="2" id="KW-1185">Reference proteome</keyword>
<dbReference type="AlphaFoldDB" id="A0A1H8WVT7"/>
<proteinExistence type="predicted"/>
<protein>
    <submittedName>
        <fullName evidence="1">Response regulator receiver domain-containing protein</fullName>
    </submittedName>
</protein>
<dbReference type="OrthoDB" id="2062467at2"/>
<dbReference type="SUPFAM" id="SSF52172">
    <property type="entry name" value="CheY-like"/>
    <property type="match status" value="1"/>
</dbReference>
<sequence>MYKIGFIDDDKSLIDDYKIRLKRKGIELLFVEVALNKEDVVKWILGNGVKCMLVDYKLTEMYDFNGTELVAYINSQIPDLPCIILTNYCDEGISENLVIKNLFMEREKLDADIDSPDFEEMINIFKQAVEVFDNRLKYHQTEFESLKLKKDNNDINSNEEERLIELFKILRAYDEVDDLPAELLTTNASKKMSDILHLLDKLIDKTE</sequence>
<dbReference type="InterPro" id="IPR011006">
    <property type="entry name" value="CheY-like_superfamily"/>
</dbReference>
<accession>A0A1H8WVT7</accession>
<dbReference type="Gene3D" id="3.40.50.2300">
    <property type="match status" value="1"/>
</dbReference>
<dbReference type="EMBL" id="FODY01000018">
    <property type="protein sequence ID" value="SEP31719.1"/>
    <property type="molecule type" value="Genomic_DNA"/>
</dbReference>
<evidence type="ECO:0000313" key="1">
    <source>
        <dbReference type="EMBL" id="SEP31719.1"/>
    </source>
</evidence>
<dbReference type="RefSeq" id="WP_091748770.1">
    <property type="nucleotide sequence ID" value="NZ_FODY01000018.1"/>
</dbReference>
<dbReference type="Proteomes" id="UP000198847">
    <property type="component" value="Unassembled WGS sequence"/>
</dbReference>
<dbReference type="STRING" id="112903.SAMN04490178_11858"/>
<gene>
    <name evidence="1" type="ORF">SAMN04490178_11858</name>
</gene>